<dbReference type="GO" id="GO:0006364">
    <property type="term" value="P:rRNA processing"/>
    <property type="evidence" value="ECO:0007669"/>
    <property type="project" value="UniProtKB-KW"/>
</dbReference>
<evidence type="ECO:0000256" key="6">
    <source>
        <dbReference type="ARBA" id="ARBA00022835"/>
    </source>
</evidence>
<sequence length="291" mass="30188">MTSTLSLANLQGAANNQAGNSNNTNPIIDRRRFVGPETSAPFPDFPTSSSTSTHSTTNTGRADGRIHSDSRPICIKVGVISQANGSCYIESGNSKVICAVYGPKPRSSLSNSSALSPLVISLRFAPFCMAGGRMAPTALGGVETTVSQLTQQALMPSLLPMSDSSIVEVHITVLEWDSPLSPGPCVLASSIALASAGIPTVGLVIPSTLALSKELYLDPTATEAESASAIFDLASIPAMGTVTHVGFRSTTDWKSAPIGNDTFDRCLDLCKSNAELIHGLAAAALKDHLST</sequence>
<organism evidence="11 12">
    <name type="scientific">Puccinia graminis f. sp. tritici</name>
    <dbReference type="NCBI Taxonomy" id="56615"/>
    <lineage>
        <taxon>Eukaryota</taxon>
        <taxon>Fungi</taxon>
        <taxon>Dikarya</taxon>
        <taxon>Basidiomycota</taxon>
        <taxon>Pucciniomycotina</taxon>
        <taxon>Pucciniomycetes</taxon>
        <taxon>Pucciniales</taxon>
        <taxon>Pucciniaceae</taxon>
        <taxon>Puccinia</taxon>
    </lineage>
</organism>
<evidence type="ECO:0000256" key="3">
    <source>
        <dbReference type="ARBA" id="ARBA00006678"/>
    </source>
</evidence>
<dbReference type="GO" id="GO:0071028">
    <property type="term" value="P:nuclear mRNA surveillance"/>
    <property type="evidence" value="ECO:0007669"/>
    <property type="project" value="TreeGrafter"/>
</dbReference>
<dbReference type="InterPro" id="IPR036345">
    <property type="entry name" value="ExoRNase_PH_dom2_sf"/>
</dbReference>
<dbReference type="InterPro" id="IPR020568">
    <property type="entry name" value="Ribosomal_Su5_D2-typ_SF"/>
</dbReference>
<evidence type="ECO:0000256" key="5">
    <source>
        <dbReference type="ARBA" id="ARBA00022552"/>
    </source>
</evidence>
<evidence type="ECO:0000256" key="2">
    <source>
        <dbReference type="ARBA" id="ARBA00004496"/>
    </source>
</evidence>
<dbReference type="Pfam" id="PF01138">
    <property type="entry name" value="RNase_PH"/>
    <property type="match status" value="1"/>
</dbReference>
<feature type="compositionally biased region" description="Low complexity" evidence="9">
    <location>
        <begin position="47"/>
        <end position="57"/>
    </location>
</feature>
<comment type="caution">
    <text evidence="11">The sequence shown here is derived from an EMBL/GenBank/DDBJ whole genome shotgun (WGS) entry which is preliminary data.</text>
</comment>
<dbReference type="OrthoDB" id="2504340at2759"/>
<dbReference type="SUPFAM" id="SSF55666">
    <property type="entry name" value="Ribonuclease PH domain 2-like"/>
    <property type="match status" value="1"/>
</dbReference>
<reference evidence="11 12" key="1">
    <citation type="submission" date="2019-05" db="EMBL/GenBank/DDBJ databases">
        <title>Emergence of the Ug99 lineage of the wheat stem rust pathogen through somatic hybridization.</title>
        <authorList>
            <person name="Li F."/>
            <person name="Upadhyaya N.M."/>
            <person name="Sperschneider J."/>
            <person name="Matny O."/>
            <person name="Nguyen-Phuc H."/>
            <person name="Mago R."/>
            <person name="Raley C."/>
            <person name="Miller M.E."/>
            <person name="Silverstein K.A.T."/>
            <person name="Henningsen E."/>
            <person name="Hirsch C.D."/>
            <person name="Visser B."/>
            <person name="Pretorius Z.A."/>
            <person name="Steffenson B.J."/>
            <person name="Schwessinger B."/>
            <person name="Dodds P.N."/>
            <person name="Figueroa M."/>
        </authorList>
    </citation>
    <scope>NUCLEOTIDE SEQUENCE [LARGE SCALE GENOMIC DNA]</scope>
    <source>
        <strain evidence="11">21-0</strain>
    </source>
</reference>
<dbReference type="GO" id="GO:0003723">
    <property type="term" value="F:RNA binding"/>
    <property type="evidence" value="ECO:0007669"/>
    <property type="project" value="UniProtKB-KW"/>
</dbReference>
<dbReference type="Gene3D" id="3.30.230.70">
    <property type="entry name" value="GHMP Kinase, N-terminal domain"/>
    <property type="match status" value="1"/>
</dbReference>
<accession>A0A5B0NIP7</accession>
<dbReference type="GO" id="GO:0016075">
    <property type="term" value="P:rRNA catabolic process"/>
    <property type="evidence" value="ECO:0007669"/>
    <property type="project" value="TreeGrafter"/>
</dbReference>
<keyword evidence="4" id="KW-0963">Cytoplasm</keyword>
<dbReference type="InterPro" id="IPR001247">
    <property type="entry name" value="ExoRNase_PH_dom1"/>
</dbReference>
<protein>
    <recommendedName>
        <fullName evidence="10">Exoribonuclease phosphorolytic domain-containing protein</fullName>
    </recommendedName>
</protein>
<evidence type="ECO:0000256" key="7">
    <source>
        <dbReference type="ARBA" id="ARBA00022884"/>
    </source>
</evidence>
<evidence type="ECO:0000256" key="4">
    <source>
        <dbReference type="ARBA" id="ARBA00022490"/>
    </source>
</evidence>
<evidence type="ECO:0000256" key="9">
    <source>
        <dbReference type="SAM" id="MobiDB-lite"/>
    </source>
</evidence>
<dbReference type="GO" id="GO:0071051">
    <property type="term" value="P:poly(A)-dependent snoRNA 3'-end processing"/>
    <property type="evidence" value="ECO:0007669"/>
    <property type="project" value="TreeGrafter"/>
</dbReference>
<dbReference type="PANTHER" id="PTHR11953:SF2">
    <property type="entry name" value="EXOSOME COMPLEX COMPONENT MTR3"/>
    <property type="match status" value="1"/>
</dbReference>
<evidence type="ECO:0000256" key="1">
    <source>
        <dbReference type="ARBA" id="ARBA00004123"/>
    </source>
</evidence>
<proteinExistence type="inferred from homology"/>
<dbReference type="CDD" id="cd11371">
    <property type="entry name" value="RNase_PH_MTR3"/>
    <property type="match status" value="1"/>
</dbReference>
<feature type="domain" description="Exoribonuclease phosphorolytic" evidence="10">
    <location>
        <begin position="70"/>
        <end position="199"/>
    </location>
</feature>
<dbReference type="Proteomes" id="UP000324748">
    <property type="component" value="Unassembled WGS sequence"/>
</dbReference>
<dbReference type="InterPro" id="IPR027408">
    <property type="entry name" value="PNPase/RNase_PH_dom_sf"/>
</dbReference>
<dbReference type="GO" id="GO:0000177">
    <property type="term" value="C:cytoplasmic exosome (RNase complex)"/>
    <property type="evidence" value="ECO:0007669"/>
    <property type="project" value="TreeGrafter"/>
</dbReference>
<dbReference type="GO" id="GO:0000176">
    <property type="term" value="C:nuclear exosome (RNase complex)"/>
    <property type="evidence" value="ECO:0007669"/>
    <property type="project" value="TreeGrafter"/>
</dbReference>
<dbReference type="GO" id="GO:0005730">
    <property type="term" value="C:nucleolus"/>
    <property type="evidence" value="ECO:0007669"/>
    <property type="project" value="TreeGrafter"/>
</dbReference>
<keyword evidence="5" id="KW-0698">rRNA processing</keyword>
<keyword evidence="6" id="KW-0271">Exosome</keyword>
<keyword evidence="8" id="KW-0539">Nucleus</keyword>
<feature type="region of interest" description="Disordered" evidence="9">
    <location>
        <begin position="34"/>
        <end position="65"/>
    </location>
</feature>
<dbReference type="AlphaFoldDB" id="A0A5B0NIP7"/>
<evidence type="ECO:0000256" key="8">
    <source>
        <dbReference type="ARBA" id="ARBA00023242"/>
    </source>
</evidence>
<dbReference type="InterPro" id="IPR050080">
    <property type="entry name" value="RNase_PH"/>
</dbReference>
<comment type="subcellular location">
    <subcellularLocation>
        <location evidence="2">Cytoplasm</location>
    </subcellularLocation>
    <subcellularLocation>
        <location evidence="1">Nucleus</location>
    </subcellularLocation>
</comment>
<evidence type="ECO:0000313" key="12">
    <source>
        <dbReference type="Proteomes" id="UP000324748"/>
    </source>
</evidence>
<dbReference type="SUPFAM" id="SSF54211">
    <property type="entry name" value="Ribosomal protein S5 domain 2-like"/>
    <property type="match status" value="1"/>
</dbReference>
<dbReference type="GO" id="GO:0034475">
    <property type="term" value="P:U4 snRNA 3'-end processing"/>
    <property type="evidence" value="ECO:0007669"/>
    <property type="project" value="TreeGrafter"/>
</dbReference>
<evidence type="ECO:0000259" key="10">
    <source>
        <dbReference type="Pfam" id="PF01138"/>
    </source>
</evidence>
<dbReference type="PANTHER" id="PTHR11953">
    <property type="entry name" value="EXOSOME COMPLEX COMPONENT"/>
    <property type="match status" value="1"/>
</dbReference>
<keyword evidence="12" id="KW-1185">Reference proteome</keyword>
<dbReference type="EMBL" id="VSWC01000105">
    <property type="protein sequence ID" value="KAA1087739.1"/>
    <property type="molecule type" value="Genomic_DNA"/>
</dbReference>
<evidence type="ECO:0000313" key="11">
    <source>
        <dbReference type="EMBL" id="KAA1087739.1"/>
    </source>
</evidence>
<gene>
    <name evidence="11" type="ORF">PGT21_036201</name>
</gene>
<comment type="similarity">
    <text evidence="3">Belongs to the RNase PH family.</text>
</comment>
<keyword evidence="7" id="KW-0694">RNA-binding</keyword>
<name>A0A5B0NIP7_PUCGR</name>